<evidence type="ECO:0000313" key="3">
    <source>
        <dbReference type="EMBL" id="KAK3034835.1"/>
    </source>
</evidence>
<dbReference type="SUPFAM" id="SSF52129">
    <property type="entry name" value="Caspase-like"/>
    <property type="match status" value="2"/>
</dbReference>
<evidence type="ECO:0000256" key="1">
    <source>
        <dbReference type="ARBA" id="ARBA00009005"/>
    </source>
</evidence>
<comment type="caution">
    <text evidence="3">The sequence shown here is derived from an EMBL/GenBank/DDBJ whole genome shotgun (WGS) entry which is preliminary data.</text>
</comment>
<dbReference type="InterPro" id="IPR050452">
    <property type="entry name" value="Metacaspase"/>
</dbReference>
<feature type="domain" description="Peptidase C14 caspase" evidence="2">
    <location>
        <begin position="457"/>
        <end position="701"/>
    </location>
</feature>
<reference evidence="3" key="1">
    <citation type="submission" date="2022-12" db="EMBL/GenBank/DDBJ databases">
        <title>Draft genome assemblies for two species of Escallonia (Escalloniales).</title>
        <authorList>
            <person name="Chanderbali A."/>
            <person name="Dervinis C."/>
            <person name="Anghel I."/>
            <person name="Soltis D."/>
            <person name="Soltis P."/>
            <person name="Zapata F."/>
        </authorList>
    </citation>
    <scope>NUCLEOTIDE SEQUENCE</scope>
    <source>
        <strain evidence="3">UCBG64.0493</strain>
        <tissue evidence="3">Leaf</tissue>
    </source>
</reference>
<dbReference type="Gene3D" id="3.40.50.12660">
    <property type="match status" value="2"/>
</dbReference>
<dbReference type="PANTHER" id="PTHR48104:SF17">
    <property type="entry name" value="METACASPASE-3"/>
    <property type="match status" value="1"/>
</dbReference>
<feature type="domain" description="Peptidase C14 caspase" evidence="2">
    <location>
        <begin position="90"/>
        <end position="332"/>
    </location>
</feature>
<gene>
    <name evidence="3" type="ORF">RJ639_033740</name>
</gene>
<proteinExistence type="inferred from homology"/>
<evidence type="ECO:0000259" key="2">
    <source>
        <dbReference type="Pfam" id="PF00656"/>
    </source>
</evidence>
<dbReference type="AlphaFoldDB" id="A0AA88XA20"/>
<dbReference type="GO" id="GO:0005737">
    <property type="term" value="C:cytoplasm"/>
    <property type="evidence" value="ECO:0007669"/>
    <property type="project" value="TreeGrafter"/>
</dbReference>
<dbReference type="PANTHER" id="PTHR48104">
    <property type="entry name" value="METACASPASE-4"/>
    <property type="match status" value="1"/>
</dbReference>
<dbReference type="EMBL" id="JAVXUP010000191">
    <property type="protein sequence ID" value="KAK3034835.1"/>
    <property type="molecule type" value="Genomic_DNA"/>
</dbReference>
<dbReference type="GO" id="GO:0004197">
    <property type="term" value="F:cysteine-type endopeptidase activity"/>
    <property type="evidence" value="ECO:0007669"/>
    <property type="project" value="InterPro"/>
</dbReference>
<organism evidence="3 4">
    <name type="scientific">Escallonia herrerae</name>
    <dbReference type="NCBI Taxonomy" id="1293975"/>
    <lineage>
        <taxon>Eukaryota</taxon>
        <taxon>Viridiplantae</taxon>
        <taxon>Streptophyta</taxon>
        <taxon>Embryophyta</taxon>
        <taxon>Tracheophyta</taxon>
        <taxon>Spermatophyta</taxon>
        <taxon>Magnoliopsida</taxon>
        <taxon>eudicotyledons</taxon>
        <taxon>Gunneridae</taxon>
        <taxon>Pentapetalae</taxon>
        <taxon>asterids</taxon>
        <taxon>campanulids</taxon>
        <taxon>Escalloniales</taxon>
        <taxon>Escalloniaceae</taxon>
        <taxon>Escallonia</taxon>
    </lineage>
</organism>
<protein>
    <recommendedName>
        <fullName evidence="2">Peptidase C14 caspase domain-containing protein</fullName>
    </recommendedName>
</protein>
<keyword evidence="4" id="KW-1185">Reference proteome</keyword>
<dbReference type="InterPro" id="IPR029030">
    <property type="entry name" value="Caspase-like_dom_sf"/>
</dbReference>
<comment type="similarity">
    <text evidence="1">Belongs to the peptidase C14B family.</text>
</comment>
<dbReference type="Pfam" id="PF00656">
    <property type="entry name" value="Peptidase_C14"/>
    <property type="match status" value="2"/>
</dbReference>
<dbReference type="InterPro" id="IPR011600">
    <property type="entry name" value="Pept_C14_caspase"/>
</dbReference>
<accession>A0AA88XA20</accession>
<name>A0AA88XA20_9ASTE</name>
<dbReference type="GO" id="GO:0006508">
    <property type="term" value="P:proteolysis"/>
    <property type="evidence" value="ECO:0007669"/>
    <property type="project" value="InterPro"/>
</dbReference>
<dbReference type="Proteomes" id="UP001188597">
    <property type="component" value="Unassembled WGS sequence"/>
</dbReference>
<evidence type="ECO:0000313" key="4">
    <source>
        <dbReference type="Proteomes" id="UP001188597"/>
    </source>
</evidence>
<sequence>MATKIERCNYCGRHLVVSLGAQAVRCPVCQSVTLVLQTYNAAVTSQHNGWWWNTYATTTSPNANYPTAGVVGYGYYPPQTPPPPPVYGKKRAVLCGVSYRGQQNSLNGNINDVMCIKSFLARRGFPHASILVLTEDDPLWIPTKYNMQRAMNWLVQGCQSGDSLVFYYTGHGLRVPNFNGDERDGYDEALCPVDFMTAGKILDDEINARIVRPLPHGAKLHAIIETCHSGTVLDLQFLCRMNQNGYYEWEDQCISHTYKGTSGGRALCLSSCDDHQSSAYTTVSNHTSLFYFSACNAASALTISFLNAVESQPTITYGHLLTAMRSNIRKTRQGIGLNGPFASPYSQPQEVHKVEMEGRREQCSWCRVQLLVPLEAQTFQCAGCKRVTRVRPNNPLGQAHESICQVASRLKGLFDIASSKINTVVASANNYPSQAPSYFPQQIRPPSLVTPVSRNTRRRAVLCGVSYYGTRYRLKGTINDIRCMQYLLVEKLGFQNDSIFVLTDRQYAEEETNPSRTPTKHNIQMALQWLVQGCCSGDSLVFHYSGHGSQQRDLDGDEMDGYDETLWPVDHETAGPILDDEINAIIVRPLPHGAKLHAIIDSCHSGTILDLPFLCRMNLEGYYLWEDHSSLSATYKGTSGGLAISFSACDDHQVSVDTMALSGNTATGAMTYSFIQAVQNEPGLTYGGLLNAMRYTIRDAKTGINLNGPIASLVRKVFHRGLSQVGLPDTITCSLVTLFFHTFSLVTKMLGLTGTLQEPQLSSSEKFDVYSTPFIL</sequence>